<dbReference type="Proteomes" id="UP000187203">
    <property type="component" value="Unassembled WGS sequence"/>
</dbReference>
<evidence type="ECO:0000313" key="2">
    <source>
        <dbReference type="Proteomes" id="UP000187203"/>
    </source>
</evidence>
<gene>
    <name evidence="1" type="ORF">COLO4_17041</name>
</gene>
<reference evidence="2" key="1">
    <citation type="submission" date="2013-09" db="EMBL/GenBank/DDBJ databases">
        <title>Corchorus olitorius genome sequencing.</title>
        <authorList>
            <person name="Alam M."/>
            <person name="Haque M.S."/>
            <person name="Islam M.S."/>
            <person name="Emdad E.M."/>
            <person name="Islam M.M."/>
            <person name="Ahmed B."/>
            <person name="Halim A."/>
            <person name="Hossen Q.M.M."/>
            <person name="Hossain M.Z."/>
            <person name="Ahmed R."/>
            <person name="Khan M.M."/>
            <person name="Islam R."/>
            <person name="Rashid M.M."/>
            <person name="Khan S.A."/>
            <person name="Rahman M.S."/>
            <person name="Alam M."/>
            <person name="Yahiya A.S."/>
            <person name="Khan M.S."/>
            <person name="Azam M.S."/>
            <person name="Haque T."/>
            <person name="Lashkar M.Z.H."/>
            <person name="Akhand A.I."/>
            <person name="Morshed G."/>
            <person name="Roy S."/>
            <person name="Uddin K.S."/>
            <person name="Rabeya T."/>
            <person name="Hossain A.S."/>
            <person name="Chowdhury A."/>
            <person name="Snigdha A.R."/>
            <person name="Mortoza M.S."/>
            <person name="Matin S.A."/>
            <person name="Hoque S.M.E."/>
            <person name="Islam M.K."/>
            <person name="Roy D.K."/>
            <person name="Haider R."/>
            <person name="Moosa M.M."/>
            <person name="Elias S.M."/>
            <person name="Hasan A.M."/>
            <person name="Jahan S."/>
            <person name="Shafiuddin M."/>
            <person name="Mahmood N."/>
            <person name="Shommy N.S."/>
        </authorList>
    </citation>
    <scope>NUCLEOTIDE SEQUENCE [LARGE SCALE GENOMIC DNA]</scope>
    <source>
        <strain evidence="2">cv. O-4</strain>
    </source>
</reference>
<sequence>MALFKLRQTSLVVQYQKDFEILANRVQGLSDEHLKNLFTSGLKPTIQQEVVMFNPTTHYQALELAFMAEAKLADNRGYSYRGAAPSMASPAISITSPRPSLALPAPPRAPFTLPPSQPNLALPAPPSKPLIKRLTPSEMQARRAKGLCYNCDDQCKPGHKCRAASFLLLQTDEGEQPEFSATDGSLSLY</sequence>
<accession>A0A1R3JEG3</accession>
<dbReference type="EMBL" id="AWUE01016283">
    <property type="protein sequence ID" value="OMO93214.1"/>
    <property type="molecule type" value="Genomic_DNA"/>
</dbReference>
<evidence type="ECO:0008006" key="3">
    <source>
        <dbReference type="Google" id="ProtNLM"/>
    </source>
</evidence>
<proteinExistence type="predicted"/>
<name>A0A1R3JEG3_9ROSI</name>
<organism evidence="1 2">
    <name type="scientific">Corchorus olitorius</name>
    <dbReference type="NCBI Taxonomy" id="93759"/>
    <lineage>
        <taxon>Eukaryota</taxon>
        <taxon>Viridiplantae</taxon>
        <taxon>Streptophyta</taxon>
        <taxon>Embryophyta</taxon>
        <taxon>Tracheophyta</taxon>
        <taxon>Spermatophyta</taxon>
        <taxon>Magnoliopsida</taxon>
        <taxon>eudicotyledons</taxon>
        <taxon>Gunneridae</taxon>
        <taxon>Pentapetalae</taxon>
        <taxon>rosids</taxon>
        <taxon>malvids</taxon>
        <taxon>Malvales</taxon>
        <taxon>Malvaceae</taxon>
        <taxon>Grewioideae</taxon>
        <taxon>Apeibeae</taxon>
        <taxon>Corchorus</taxon>
    </lineage>
</organism>
<evidence type="ECO:0000313" key="1">
    <source>
        <dbReference type="EMBL" id="OMO93214.1"/>
    </source>
</evidence>
<dbReference type="STRING" id="93759.A0A1R3JEG3"/>
<protein>
    <recommendedName>
        <fullName evidence="3">Retrotransposon gag protein</fullName>
    </recommendedName>
</protein>
<dbReference type="AlphaFoldDB" id="A0A1R3JEG3"/>
<dbReference type="OrthoDB" id="2013610at2759"/>
<comment type="caution">
    <text evidence="1">The sequence shown here is derived from an EMBL/GenBank/DDBJ whole genome shotgun (WGS) entry which is preliminary data.</text>
</comment>
<keyword evidence="2" id="KW-1185">Reference proteome</keyword>